<keyword evidence="2" id="KW-0201">Cytochrome c-type biogenesis</keyword>
<feature type="domain" description="Redoxin" evidence="5">
    <location>
        <begin position="3"/>
        <end position="101"/>
    </location>
</feature>
<evidence type="ECO:0000256" key="1">
    <source>
        <dbReference type="ARBA" id="ARBA00004196"/>
    </source>
</evidence>
<dbReference type="Pfam" id="PF08534">
    <property type="entry name" value="Redoxin"/>
    <property type="match status" value="1"/>
</dbReference>
<dbReference type="SUPFAM" id="SSF52833">
    <property type="entry name" value="Thioredoxin-like"/>
    <property type="match status" value="1"/>
</dbReference>
<proteinExistence type="predicted"/>
<keyword evidence="3" id="KW-1015">Disulfide bond</keyword>
<dbReference type="InterPro" id="IPR050553">
    <property type="entry name" value="Thioredoxin_ResA/DsbE_sf"/>
</dbReference>
<organism evidence="6 7">
    <name type="scientific">Naasia aerilata</name>
    <dbReference type="NCBI Taxonomy" id="1162966"/>
    <lineage>
        <taxon>Bacteria</taxon>
        <taxon>Bacillati</taxon>
        <taxon>Actinomycetota</taxon>
        <taxon>Actinomycetes</taxon>
        <taxon>Micrococcales</taxon>
        <taxon>Microbacteriaceae</taxon>
        <taxon>Naasia</taxon>
    </lineage>
</organism>
<dbReference type="RefSeq" id="WP_350226737.1">
    <property type="nucleotide sequence ID" value="NZ_AP027731.1"/>
</dbReference>
<reference evidence="7" key="1">
    <citation type="journal article" date="2019" name="Int. J. Syst. Evol. Microbiol.">
        <title>The Global Catalogue of Microorganisms (GCM) 10K type strain sequencing project: providing services to taxonomists for standard genome sequencing and annotation.</title>
        <authorList>
            <consortium name="The Broad Institute Genomics Platform"/>
            <consortium name="The Broad Institute Genome Sequencing Center for Infectious Disease"/>
            <person name="Wu L."/>
            <person name="Ma J."/>
        </authorList>
    </citation>
    <scope>NUCLEOTIDE SEQUENCE [LARGE SCALE GENOMIC DNA]</scope>
    <source>
        <strain evidence="7">NBRC 108725</strain>
    </source>
</reference>
<dbReference type="InterPro" id="IPR013740">
    <property type="entry name" value="Redoxin"/>
</dbReference>
<evidence type="ECO:0000256" key="2">
    <source>
        <dbReference type="ARBA" id="ARBA00022748"/>
    </source>
</evidence>
<dbReference type="Gene3D" id="3.40.30.10">
    <property type="entry name" value="Glutaredoxin"/>
    <property type="match status" value="1"/>
</dbReference>
<evidence type="ECO:0000313" key="6">
    <source>
        <dbReference type="EMBL" id="BDZ45591.1"/>
    </source>
</evidence>
<sequence length="110" mass="11745">MSPCRAEAPDLERLNQEFAADGVQFLGVNTRDEAGTAASFATTFGLTYPSVIDYQDAAVQLAFSSSIPPNAVPTTLVLDRKGRIAARILGQVTEPSTLETIIRDTVAETD</sequence>
<dbReference type="PANTHER" id="PTHR42852">
    <property type="entry name" value="THIOL:DISULFIDE INTERCHANGE PROTEIN DSBE"/>
    <property type="match status" value="1"/>
</dbReference>
<dbReference type="EMBL" id="AP027731">
    <property type="protein sequence ID" value="BDZ45591.1"/>
    <property type="molecule type" value="Genomic_DNA"/>
</dbReference>
<accession>A0ABN6XL58</accession>
<keyword evidence="7" id="KW-1185">Reference proteome</keyword>
<evidence type="ECO:0000256" key="4">
    <source>
        <dbReference type="ARBA" id="ARBA00023284"/>
    </source>
</evidence>
<protein>
    <recommendedName>
        <fullName evidence="5">Redoxin domain-containing protein</fullName>
    </recommendedName>
</protein>
<dbReference type="Proteomes" id="UP001321498">
    <property type="component" value="Chromosome"/>
</dbReference>
<comment type="subcellular location">
    <subcellularLocation>
        <location evidence="1">Cell envelope</location>
    </subcellularLocation>
</comment>
<dbReference type="InterPro" id="IPR036249">
    <property type="entry name" value="Thioredoxin-like_sf"/>
</dbReference>
<evidence type="ECO:0000313" key="7">
    <source>
        <dbReference type="Proteomes" id="UP001321498"/>
    </source>
</evidence>
<keyword evidence="4" id="KW-0676">Redox-active center</keyword>
<evidence type="ECO:0000259" key="5">
    <source>
        <dbReference type="Pfam" id="PF08534"/>
    </source>
</evidence>
<name>A0ABN6XL58_9MICO</name>
<dbReference type="PANTHER" id="PTHR42852:SF6">
    <property type="entry name" value="THIOL:DISULFIDE INTERCHANGE PROTEIN DSBE"/>
    <property type="match status" value="1"/>
</dbReference>
<evidence type="ECO:0000256" key="3">
    <source>
        <dbReference type="ARBA" id="ARBA00023157"/>
    </source>
</evidence>
<dbReference type="CDD" id="cd02966">
    <property type="entry name" value="TlpA_like_family"/>
    <property type="match status" value="1"/>
</dbReference>
<gene>
    <name evidence="6" type="ORF">GCM10025866_15000</name>
</gene>